<organism evidence="2 3">
    <name type="scientific">Chitinophaga oryziterrae</name>
    <dbReference type="NCBI Taxonomy" id="1031224"/>
    <lineage>
        <taxon>Bacteria</taxon>
        <taxon>Pseudomonadati</taxon>
        <taxon>Bacteroidota</taxon>
        <taxon>Chitinophagia</taxon>
        <taxon>Chitinophagales</taxon>
        <taxon>Chitinophagaceae</taxon>
        <taxon>Chitinophaga</taxon>
    </lineage>
</organism>
<dbReference type="InterPro" id="IPR036291">
    <property type="entry name" value="NAD(P)-bd_dom_sf"/>
</dbReference>
<dbReference type="GO" id="GO:0016491">
    <property type="term" value="F:oxidoreductase activity"/>
    <property type="evidence" value="ECO:0007669"/>
    <property type="project" value="UniProtKB-KW"/>
</dbReference>
<dbReference type="PANTHER" id="PTHR43157:SF31">
    <property type="entry name" value="PHOSPHATIDYLINOSITOL-GLYCAN BIOSYNTHESIS CLASS F PROTEIN"/>
    <property type="match status" value="1"/>
</dbReference>
<dbReference type="AlphaFoldDB" id="A0A6N8JGW5"/>
<dbReference type="Pfam" id="PF00106">
    <property type="entry name" value="adh_short"/>
    <property type="match status" value="1"/>
</dbReference>
<dbReference type="NCBIfam" id="NF004846">
    <property type="entry name" value="PRK06197.1"/>
    <property type="match status" value="1"/>
</dbReference>
<protein>
    <submittedName>
        <fullName evidence="2">SDR family NAD(P)-dependent oxidoreductase</fullName>
    </submittedName>
</protein>
<dbReference type="EMBL" id="WRXO01000008">
    <property type="protein sequence ID" value="MVT43538.1"/>
    <property type="molecule type" value="Genomic_DNA"/>
</dbReference>
<dbReference type="InterPro" id="IPR002347">
    <property type="entry name" value="SDR_fam"/>
</dbReference>
<dbReference type="Gene3D" id="3.40.50.720">
    <property type="entry name" value="NAD(P)-binding Rossmann-like Domain"/>
    <property type="match status" value="1"/>
</dbReference>
<dbReference type="CDD" id="cd05327">
    <property type="entry name" value="retinol-DH_like_SDR_c_like"/>
    <property type="match status" value="1"/>
</dbReference>
<evidence type="ECO:0000313" key="2">
    <source>
        <dbReference type="EMBL" id="MVT43538.1"/>
    </source>
</evidence>
<keyword evidence="3" id="KW-1185">Reference proteome</keyword>
<dbReference type="RefSeq" id="WP_157302275.1">
    <property type="nucleotide sequence ID" value="NZ_BAAAZB010000021.1"/>
</dbReference>
<reference evidence="2 3" key="1">
    <citation type="submission" date="2019-12" db="EMBL/GenBank/DDBJ databases">
        <title>The draft genomic sequence of strain Chitinophaga oryziterrae JCM 16595.</title>
        <authorList>
            <person name="Zhang X."/>
        </authorList>
    </citation>
    <scope>NUCLEOTIDE SEQUENCE [LARGE SCALE GENOMIC DNA]</scope>
    <source>
        <strain evidence="2 3">JCM 16595</strain>
    </source>
</reference>
<dbReference type="OrthoDB" id="597510at2"/>
<keyword evidence="1" id="KW-0560">Oxidoreductase</keyword>
<evidence type="ECO:0000313" key="3">
    <source>
        <dbReference type="Proteomes" id="UP000468388"/>
    </source>
</evidence>
<sequence length="301" mass="32947">MWTKDNIEDQTGKTIIVTGANTGIGYETALVLYEKGAHVVLACRSQKNAEHAITRIKQHKGNGSLEPGILDLSDLTSVKKFAGTFIQKHQQLHVLINNAGVAVPPATLTTEGYELQFGVNFLGHFALTGHLYPLLRATAGARVVTLSSMGYLSGAIDFENLRSEISYNPIREYRRSKLANILFSVELHRRITATGDKVLSVATQPGANNTELVRHMSEEAAAEGIKQIGGYMEPWQGALSSLYAAVSPDVAGGDFYEPDAGYRGYPVKSTIEPKAMDEELARQLWQMAEQATGMQYPIKMF</sequence>
<gene>
    <name evidence="2" type="ORF">GO495_23275</name>
</gene>
<dbReference type="PANTHER" id="PTHR43157">
    <property type="entry name" value="PHOSPHATIDYLINOSITOL-GLYCAN BIOSYNTHESIS CLASS F PROTEIN-RELATED"/>
    <property type="match status" value="1"/>
</dbReference>
<dbReference type="SUPFAM" id="SSF51735">
    <property type="entry name" value="NAD(P)-binding Rossmann-fold domains"/>
    <property type="match status" value="1"/>
</dbReference>
<accession>A0A6N8JGW5</accession>
<comment type="caution">
    <text evidence="2">The sequence shown here is derived from an EMBL/GenBank/DDBJ whole genome shotgun (WGS) entry which is preliminary data.</text>
</comment>
<dbReference type="PRINTS" id="PR00081">
    <property type="entry name" value="GDHRDH"/>
</dbReference>
<evidence type="ECO:0000256" key="1">
    <source>
        <dbReference type="ARBA" id="ARBA00023002"/>
    </source>
</evidence>
<dbReference type="Proteomes" id="UP000468388">
    <property type="component" value="Unassembled WGS sequence"/>
</dbReference>
<proteinExistence type="predicted"/>
<name>A0A6N8JGW5_9BACT</name>